<accession>A0A1K2HBV4</accession>
<keyword evidence="3" id="KW-0808">Transferase</keyword>
<evidence type="ECO:0000313" key="2">
    <source>
        <dbReference type="EMBL" id="PCS02558.1"/>
    </source>
</evidence>
<dbReference type="STRING" id="1122154.SAMN02746068_01152"/>
<dbReference type="InterPro" id="IPR051531">
    <property type="entry name" value="N-acetyltransferase"/>
</dbReference>
<dbReference type="OrthoDB" id="9798081at2"/>
<evidence type="ECO:0000313" key="5">
    <source>
        <dbReference type="Proteomes" id="UP000218979"/>
    </source>
</evidence>
<dbReference type="SUPFAM" id="SSF55729">
    <property type="entry name" value="Acyl-CoA N-acyltransferases (Nat)"/>
    <property type="match status" value="1"/>
</dbReference>
<dbReference type="PANTHER" id="PTHR43792">
    <property type="entry name" value="GNAT FAMILY, PUTATIVE (AFU_ORTHOLOGUE AFUA_3G00765)-RELATED-RELATED"/>
    <property type="match status" value="1"/>
</dbReference>
<protein>
    <submittedName>
        <fullName evidence="2 3">Acetyltransferase</fullName>
    </submittedName>
</protein>
<reference evidence="3 4" key="2">
    <citation type="submission" date="2016-11" db="EMBL/GenBank/DDBJ databases">
        <authorList>
            <person name="Jaros S."/>
            <person name="Januszkiewicz K."/>
            <person name="Wedrychowicz H."/>
        </authorList>
    </citation>
    <scope>NUCLEOTIDE SEQUENCE [LARGE SCALE GENOMIC DNA]</scope>
    <source>
        <strain evidence="3 4">DSM 22330</strain>
    </source>
</reference>
<feature type="domain" description="N-acetyltransferase" evidence="1">
    <location>
        <begin position="8"/>
        <end position="168"/>
    </location>
</feature>
<dbReference type="AlphaFoldDB" id="A0A1K2HBV4"/>
<evidence type="ECO:0000259" key="1">
    <source>
        <dbReference type="PROSITE" id="PS51186"/>
    </source>
</evidence>
<gene>
    <name evidence="2" type="ORF">RR45_GL000544</name>
    <name evidence="3" type="ORF">SAMN02746068_01152</name>
</gene>
<dbReference type="Gene3D" id="3.40.630.30">
    <property type="match status" value="1"/>
</dbReference>
<name>A0A1K2HBV4_9LACT</name>
<proteinExistence type="predicted"/>
<dbReference type="Pfam" id="PF13302">
    <property type="entry name" value="Acetyltransf_3"/>
    <property type="match status" value="1"/>
</dbReference>
<dbReference type="Proteomes" id="UP000218979">
    <property type="component" value="Unassembled WGS sequence"/>
</dbReference>
<dbReference type="InterPro" id="IPR000182">
    <property type="entry name" value="GNAT_dom"/>
</dbReference>
<dbReference type="EMBL" id="JXJT01000015">
    <property type="protein sequence ID" value="PCS02558.1"/>
    <property type="molecule type" value="Genomic_DNA"/>
</dbReference>
<keyword evidence="5" id="KW-1185">Reference proteome</keyword>
<dbReference type="PROSITE" id="PS51186">
    <property type="entry name" value="GNAT"/>
    <property type="match status" value="1"/>
</dbReference>
<dbReference type="RefSeq" id="WP_031365972.1">
    <property type="nucleotide sequence ID" value="NZ_FPKS01000005.1"/>
</dbReference>
<sequence length="170" mass="19702">MITETKRLYLREITQADYAVIAKILQDDDAMFAYNGAFSDEEVARWFDNLMTQYQTRGFSLWAVVLKETNQVIGQCGLTLQQLEVETVTEIGYLFDRDYWHQGYAIEAAQACKVYAFNVLGIDRVYSLIRETNISSMNVAIRNGMTVRARLVRERWGAELFYYAFAVDRS</sequence>
<reference evidence="2 5" key="1">
    <citation type="submission" date="2014-12" db="EMBL/GenBank/DDBJ databases">
        <title>Draft genome sequences of 10 type strains of Lactococcus.</title>
        <authorList>
            <person name="Sun Z."/>
            <person name="Zhong Z."/>
            <person name="Liu W."/>
            <person name="Zhang W."/>
            <person name="Zhang H."/>
        </authorList>
    </citation>
    <scope>NUCLEOTIDE SEQUENCE [LARGE SCALE GENOMIC DNA]</scope>
    <source>
        <strain evidence="2 5">DSM 22330</strain>
    </source>
</reference>
<dbReference type="PANTHER" id="PTHR43792:SF1">
    <property type="entry name" value="N-ACETYLTRANSFERASE DOMAIN-CONTAINING PROTEIN"/>
    <property type="match status" value="1"/>
</dbReference>
<dbReference type="Proteomes" id="UP000185655">
    <property type="component" value="Unassembled WGS sequence"/>
</dbReference>
<evidence type="ECO:0000313" key="4">
    <source>
        <dbReference type="Proteomes" id="UP000185655"/>
    </source>
</evidence>
<dbReference type="EMBL" id="FPKS01000005">
    <property type="protein sequence ID" value="SFZ74181.1"/>
    <property type="molecule type" value="Genomic_DNA"/>
</dbReference>
<dbReference type="InterPro" id="IPR016181">
    <property type="entry name" value="Acyl_CoA_acyltransferase"/>
</dbReference>
<organism evidence="3 4">
    <name type="scientific">Pseudolactococcus chungangensis CAU 28 = DSM 22330</name>
    <dbReference type="NCBI Taxonomy" id="1122154"/>
    <lineage>
        <taxon>Bacteria</taxon>
        <taxon>Bacillati</taxon>
        <taxon>Bacillota</taxon>
        <taxon>Bacilli</taxon>
        <taxon>Lactobacillales</taxon>
        <taxon>Streptococcaceae</taxon>
        <taxon>Pseudolactococcus</taxon>
    </lineage>
</organism>
<evidence type="ECO:0000313" key="3">
    <source>
        <dbReference type="EMBL" id="SFZ74181.1"/>
    </source>
</evidence>
<dbReference type="GO" id="GO:0016747">
    <property type="term" value="F:acyltransferase activity, transferring groups other than amino-acyl groups"/>
    <property type="evidence" value="ECO:0007669"/>
    <property type="project" value="InterPro"/>
</dbReference>